<protein>
    <submittedName>
        <fullName evidence="3">Novel D-mannonate dehydrogenase</fullName>
        <ecNumber evidence="3">1.1.1.57</ecNumber>
    </submittedName>
</protein>
<dbReference type="AlphaFoldDB" id="A0A0U1KSH1"/>
<dbReference type="Proteomes" id="UP000049855">
    <property type="component" value="Unassembled WGS sequence"/>
</dbReference>
<dbReference type="EC" id="1.1.1.57" evidence="3"/>
<feature type="domain" description="LarA-like N-terminal" evidence="1">
    <location>
        <begin position="8"/>
        <end position="212"/>
    </location>
</feature>
<evidence type="ECO:0000313" key="4">
    <source>
        <dbReference type="Proteomes" id="UP000049855"/>
    </source>
</evidence>
<dbReference type="Gene3D" id="3.40.50.11440">
    <property type="match status" value="1"/>
</dbReference>
<sequence length="424" mass="45908">MTTIKIPYGKNFLEAYVAEERLEAVLESRAHHYRPEATEADLVRQALENPIGSKRLRDLAKGCRKVVIIASDHTRPVPTKIMAPQMLAEIRNGSPDADITFLVATGFHRASTQEELLHKFGEEIMKNERIIVHNCWDQEALVDVGKLPSGGALVINKLAMEADLLVSEGFIEPHLFAGFSGGRKSVLPGIVSGVTVMSNHCAQFIAHEKARVGILEGNPIHTDMLYAAKQAKLAFILNAVIDADKRIIKVFAGDREQAHIAGCKFVSGLAKAEAKPADIVITSNGGYPLDQNIYQLVKGLSSAEATCKPGGVIIICAACNDGHGGDTFFKWFQDAPGGARDIMDKIMKIPPESTIPDQWAAQIIARVLLKHTVILVTDQCDHQIPETIGMKTAYTLEEALKTAGLIAGSQSKVTVIPDGVAVIL</sequence>
<dbReference type="Pfam" id="PF09861">
    <property type="entry name" value="Lar_N"/>
    <property type="match status" value="1"/>
</dbReference>
<evidence type="ECO:0000313" key="3">
    <source>
        <dbReference type="EMBL" id="CQR70347.1"/>
    </source>
</evidence>
<dbReference type="InterPro" id="IPR018657">
    <property type="entry name" value="LarA-like_N"/>
</dbReference>
<name>A0A0U1KSH1_9FIRM</name>
<reference evidence="4" key="1">
    <citation type="submission" date="2015-03" db="EMBL/GenBank/DDBJ databases">
        <authorList>
            <person name="Nijsse Bart"/>
        </authorList>
    </citation>
    <scope>NUCLEOTIDE SEQUENCE [LARGE SCALE GENOMIC DNA]</scope>
</reference>
<dbReference type="PANTHER" id="PTHR33171">
    <property type="entry name" value="LAR_N DOMAIN-CONTAINING PROTEIN"/>
    <property type="match status" value="1"/>
</dbReference>
<dbReference type="GO" id="GO:0050043">
    <property type="term" value="F:lactate racemase activity"/>
    <property type="evidence" value="ECO:0007669"/>
    <property type="project" value="InterPro"/>
</dbReference>
<dbReference type="EMBL" id="CTRP01000003">
    <property type="protein sequence ID" value="CQR70347.1"/>
    <property type="molecule type" value="Genomic_DNA"/>
</dbReference>
<dbReference type="GO" id="GO:0008866">
    <property type="term" value="F:fructuronate reductase activity"/>
    <property type="evidence" value="ECO:0007669"/>
    <property type="project" value="UniProtKB-EC"/>
</dbReference>
<gene>
    <name evidence="3" type="ORF">SpAn4DRAFT_1316</name>
</gene>
<organism evidence="3 4">
    <name type="scientific">Sporomusa ovata</name>
    <dbReference type="NCBI Taxonomy" id="2378"/>
    <lineage>
        <taxon>Bacteria</taxon>
        <taxon>Bacillati</taxon>
        <taxon>Bacillota</taxon>
        <taxon>Negativicutes</taxon>
        <taxon>Selenomonadales</taxon>
        <taxon>Sporomusaceae</taxon>
        <taxon>Sporomusa</taxon>
    </lineage>
</organism>
<dbReference type="NCBIfam" id="NF033504">
    <property type="entry name" value="Ni_dep_LarA"/>
    <property type="match status" value="1"/>
</dbReference>
<dbReference type="Pfam" id="PF21113">
    <property type="entry name" value="LarA_C"/>
    <property type="match status" value="1"/>
</dbReference>
<proteinExistence type="predicted"/>
<keyword evidence="4" id="KW-1185">Reference proteome</keyword>
<dbReference type="InterPro" id="IPR048520">
    <property type="entry name" value="LarA_C"/>
</dbReference>
<feature type="domain" description="Lactate racemase C-terminal" evidence="2">
    <location>
        <begin position="273"/>
        <end position="423"/>
    </location>
</feature>
<dbReference type="Gene3D" id="3.90.226.30">
    <property type="match status" value="1"/>
</dbReference>
<evidence type="ECO:0000259" key="2">
    <source>
        <dbReference type="Pfam" id="PF21113"/>
    </source>
</evidence>
<dbReference type="InterPro" id="IPR048068">
    <property type="entry name" value="LarA-like"/>
</dbReference>
<dbReference type="PANTHER" id="PTHR33171:SF17">
    <property type="entry name" value="LARA-LIKE N-TERMINAL DOMAIN-CONTAINING PROTEIN"/>
    <property type="match status" value="1"/>
</dbReference>
<accession>A0A0U1KSH1</accession>
<dbReference type="InterPro" id="IPR043166">
    <property type="entry name" value="LarA-like_C"/>
</dbReference>
<keyword evidence="3" id="KW-0560">Oxidoreductase</keyword>
<dbReference type="InterPro" id="IPR047926">
    <property type="entry name" value="Ni_dep_LarA"/>
</dbReference>
<evidence type="ECO:0000259" key="1">
    <source>
        <dbReference type="Pfam" id="PF09861"/>
    </source>
</evidence>